<dbReference type="STRING" id="1088721.JI59_11895"/>
<sequence>MTERKTLGVSKADAPKADARSSFNVTGARLERLKERARDQRRNPTEAQEALWAELSGSKLGGVKFTRQAVVGSAIVDFACPSRWIVVSLSTADANPEVETLQDKKLSDVGIRVLRFSEEAVLGDRESVMKTIVSEINKPFDKRSARSQFAPRMESAEG</sequence>
<dbReference type="SUPFAM" id="SSF52980">
    <property type="entry name" value="Restriction endonuclease-like"/>
    <property type="match status" value="1"/>
</dbReference>
<dbReference type="AlphaFoldDB" id="G6EBB6"/>
<evidence type="ECO:0000313" key="4">
    <source>
        <dbReference type="Proteomes" id="UP000004030"/>
    </source>
</evidence>
<reference evidence="3 4" key="1">
    <citation type="journal article" date="2012" name="J. Bacteriol.">
        <title>Genome sequence of benzo(a)pyrene-degrading bacterium Novosphingobium pentaromativorans US6-1.</title>
        <authorList>
            <person name="Luo Y.R."/>
            <person name="Kang S.G."/>
            <person name="Kim S.J."/>
            <person name="Kim M.R."/>
            <person name="Li N."/>
            <person name="Lee J.H."/>
            <person name="Kwon K.K."/>
        </authorList>
    </citation>
    <scope>NUCLEOTIDE SEQUENCE [LARGE SCALE GENOMIC DNA]</scope>
    <source>
        <strain evidence="3 4">US6-1</strain>
    </source>
</reference>
<protein>
    <recommendedName>
        <fullName evidence="2">DUF559 domain-containing protein</fullName>
    </recommendedName>
</protein>
<organism evidence="3 4">
    <name type="scientific">Novosphingobium pentaromativorans US6-1</name>
    <dbReference type="NCBI Taxonomy" id="1088721"/>
    <lineage>
        <taxon>Bacteria</taxon>
        <taxon>Pseudomonadati</taxon>
        <taxon>Pseudomonadota</taxon>
        <taxon>Alphaproteobacteria</taxon>
        <taxon>Sphingomonadales</taxon>
        <taxon>Sphingomonadaceae</taxon>
        <taxon>Novosphingobium</taxon>
    </lineage>
</organism>
<dbReference type="Gene3D" id="3.40.960.10">
    <property type="entry name" value="VSR Endonuclease"/>
    <property type="match status" value="1"/>
</dbReference>
<dbReference type="OrthoDB" id="9798754at2"/>
<dbReference type="RefSeq" id="WP_007012552.1">
    <property type="nucleotide sequence ID" value="NZ_AGFM01000021.1"/>
</dbReference>
<dbReference type="eggNOG" id="COG2852">
    <property type="taxonomic scope" value="Bacteria"/>
</dbReference>
<comment type="caution">
    <text evidence="3">The sequence shown here is derived from an EMBL/GenBank/DDBJ whole genome shotgun (WGS) entry which is preliminary data.</text>
</comment>
<keyword evidence="4" id="KW-1185">Reference proteome</keyword>
<evidence type="ECO:0000259" key="2">
    <source>
        <dbReference type="Pfam" id="PF04480"/>
    </source>
</evidence>
<dbReference type="PATRIC" id="fig|1088721.3.peg.1616"/>
<dbReference type="PANTHER" id="PTHR38590:SF1">
    <property type="entry name" value="BLL0828 PROTEIN"/>
    <property type="match status" value="1"/>
</dbReference>
<evidence type="ECO:0000313" key="3">
    <source>
        <dbReference type="EMBL" id="EHJ61400.1"/>
    </source>
</evidence>
<dbReference type="InterPro" id="IPR007569">
    <property type="entry name" value="DUF559"/>
</dbReference>
<dbReference type="EMBL" id="AGFM01000021">
    <property type="protein sequence ID" value="EHJ61400.1"/>
    <property type="molecule type" value="Genomic_DNA"/>
</dbReference>
<feature type="domain" description="DUF559" evidence="2">
    <location>
        <begin position="32"/>
        <end position="136"/>
    </location>
</feature>
<dbReference type="InterPro" id="IPR011335">
    <property type="entry name" value="Restrct_endonuc-II-like"/>
</dbReference>
<dbReference type="KEGG" id="npn:JI59_11895"/>
<gene>
    <name evidence="3" type="ORF">NSU_1637</name>
</gene>
<dbReference type="PANTHER" id="PTHR38590">
    <property type="entry name" value="BLL0828 PROTEIN"/>
    <property type="match status" value="1"/>
</dbReference>
<dbReference type="InterPro" id="IPR047216">
    <property type="entry name" value="Endonuclease_DUF559_bact"/>
</dbReference>
<dbReference type="Pfam" id="PF04480">
    <property type="entry name" value="DUF559"/>
    <property type="match status" value="1"/>
</dbReference>
<feature type="region of interest" description="Disordered" evidence="1">
    <location>
        <begin position="1"/>
        <end position="22"/>
    </location>
</feature>
<name>G6EBB6_9SPHN</name>
<evidence type="ECO:0000256" key="1">
    <source>
        <dbReference type="SAM" id="MobiDB-lite"/>
    </source>
</evidence>
<accession>G6EBB6</accession>
<dbReference type="Proteomes" id="UP000004030">
    <property type="component" value="Unassembled WGS sequence"/>
</dbReference>
<proteinExistence type="predicted"/>